<dbReference type="AlphaFoldDB" id="A0A1G7B2A8"/>
<evidence type="ECO:0000313" key="1">
    <source>
        <dbReference type="EMBL" id="SDE20977.1"/>
    </source>
</evidence>
<dbReference type="STRING" id="659014.SAMN04487996_10451"/>
<dbReference type="EMBL" id="FNAN01000004">
    <property type="protein sequence ID" value="SDE20977.1"/>
    <property type="molecule type" value="Genomic_DNA"/>
</dbReference>
<reference evidence="2" key="1">
    <citation type="submission" date="2016-10" db="EMBL/GenBank/DDBJ databases">
        <authorList>
            <person name="Varghese N."/>
            <person name="Submissions S."/>
        </authorList>
    </citation>
    <scope>NUCLEOTIDE SEQUENCE [LARGE SCALE GENOMIC DNA]</scope>
    <source>
        <strain evidence="2">DSM 25329</strain>
    </source>
</reference>
<dbReference type="Proteomes" id="UP000198748">
    <property type="component" value="Unassembled WGS sequence"/>
</dbReference>
<name>A0A1G7B2A8_9BACT</name>
<proteinExistence type="predicted"/>
<organism evidence="1 2">
    <name type="scientific">Dyadobacter soli</name>
    <dbReference type="NCBI Taxonomy" id="659014"/>
    <lineage>
        <taxon>Bacteria</taxon>
        <taxon>Pseudomonadati</taxon>
        <taxon>Bacteroidota</taxon>
        <taxon>Cytophagia</taxon>
        <taxon>Cytophagales</taxon>
        <taxon>Spirosomataceae</taxon>
        <taxon>Dyadobacter</taxon>
    </lineage>
</organism>
<evidence type="ECO:0008006" key="3">
    <source>
        <dbReference type="Google" id="ProtNLM"/>
    </source>
</evidence>
<keyword evidence="2" id="KW-1185">Reference proteome</keyword>
<evidence type="ECO:0000313" key="2">
    <source>
        <dbReference type="Proteomes" id="UP000198748"/>
    </source>
</evidence>
<sequence>MLVSEIVAAFGAYYLNHGQNMNSLYSQLYQGFVTEKVFTPVITDNQIWRASEARHSRIVQPFQKAFTPTGTAEFKPVEIRQYNLKADLSEYPDDLKSAWLGFLSSTNVKRTEWPFIKYWMEKLIVPRIQQDIELNEAGRGVFAAPTPGTAGAAGTAMNGIQKIINDHITATRIAPIALGAIPTDNVELVEYFEDYHAGIPILYQNIPMTTYVPEPLVLRYKRGYRAKYGKDTDFQTNADGSVKIMDTQLSLAGLPSMNFKANGSVNDRIFTTPKENAIMLKKGFNNANGIFNVQEDGREVKLLTDWWLGFGFIIPELVWVNDGAA</sequence>
<protein>
    <recommendedName>
        <fullName evidence="3">Mu-like prophage major head subunit gpT</fullName>
    </recommendedName>
</protein>
<dbReference type="RefSeq" id="WP_090147868.1">
    <property type="nucleotide sequence ID" value="NZ_FNAN01000004.1"/>
</dbReference>
<accession>A0A1G7B2A8</accession>
<gene>
    <name evidence="1" type="ORF">SAMN04487996_10451</name>
</gene>
<dbReference type="OrthoDB" id="1408849at2"/>